<evidence type="ECO:0000259" key="9">
    <source>
        <dbReference type="PROSITE" id="PS51489"/>
    </source>
</evidence>
<dbReference type="FunFam" id="1.25.40.430:FF:000004">
    <property type="entry name" value="Mitotic spindle checkpoint protein BUBR1"/>
    <property type="match status" value="1"/>
</dbReference>
<dbReference type="PANTHER" id="PTHR14030">
    <property type="entry name" value="MITOTIC CHECKPOINT SERINE/THREONINE-PROTEIN KINASE BUB1"/>
    <property type="match status" value="1"/>
</dbReference>
<keyword evidence="3" id="KW-0158">Chromosome</keyword>
<evidence type="ECO:0000256" key="2">
    <source>
        <dbReference type="ARBA" id="ARBA00004629"/>
    </source>
</evidence>
<dbReference type="GO" id="GO:0051754">
    <property type="term" value="P:meiotic sister chromatid cohesion, centromeric"/>
    <property type="evidence" value="ECO:0000318"/>
    <property type="project" value="GO_Central"/>
</dbReference>
<dbReference type="RefSeq" id="XP_021838857.1">
    <property type="nucleotide sequence ID" value="XM_021983165.2"/>
</dbReference>
<evidence type="ECO:0000313" key="10">
    <source>
        <dbReference type="Proteomes" id="UP000813463"/>
    </source>
</evidence>
<proteinExistence type="predicted"/>
<feature type="region of interest" description="Disordered" evidence="8">
    <location>
        <begin position="355"/>
        <end position="376"/>
    </location>
</feature>
<keyword evidence="4" id="KW-0995">Kinetochore</keyword>
<organism evidence="10 11">
    <name type="scientific">Spinacia oleracea</name>
    <name type="common">Spinach</name>
    <dbReference type="NCBI Taxonomy" id="3562"/>
    <lineage>
        <taxon>Eukaryota</taxon>
        <taxon>Viridiplantae</taxon>
        <taxon>Streptophyta</taxon>
        <taxon>Embryophyta</taxon>
        <taxon>Tracheophyta</taxon>
        <taxon>Spermatophyta</taxon>
        <taxon>Magnoliopsida</taxon>
        <taxon>eudicotyledons</taxon>
        <taxon>Gunneridae</taxon>
        <taxon>Pentapetalae</taxon>
        <taxon>Caryophyllales</taxon>
        <taxon>Chenopodiaceae</taxon>
        <taxon>Chenopodioideae</taxon>
        <taxon>Anserineae</taxon>
        <taxon>Spinacia</taxon>
    </lineage>
</organism>
<accession>A0A9R0HXG0</accession>
<dbReference type="AlphaFoldDB" id="A0A9R0HXG0"/>
<evidence type="ECO:0000256" key="5">
    <source>
        <dbReference type="ARBA" id="ARBA00023242"/>
    </source>
</evidence>
<name>A0A9R0HXG0_SPIOL</name>
<evidence type="ECO:0000256" key="8">
    <source>
        <dbReference type="SAM" id="MobiDB-lite"/>
    </source>
</evidence>
<dbReference type="GO" id="GO:0000776">
    <property type="term" value="C:kinetochore"/>
    <property type="evidence" value="ECO:0000318"/>
    <property type="project" value="GO_Central"/>
</dbReference>
<dbReference type="Gene3D" id="1.25.40.430">
    <property type="match status" value="1"/>
</dbReference>
<feature type="domain" description="BUB1 N-terminal" evidence="9">
    <location>
        <begin position="85"/>
        <end position="241"/>
    </location>
</feature>
<feature type="compositionally biased region" description="Acidic residues" evidence="8">
    <location>
        <begin position="30"/>
        <end position="43"/>
    </location>
</feature>
<evidence type="ECO:0000313" key="11">
    <source>
        <dbReference type="RefSeq" id="XP_021838857.1"/>
    </source>
</evidence>
<comment type="subcellular location">
    <subcellularLocation>
        <location evidence="2">Chromosome</location>
        <location evidence="2">Centromere</location>
        <location evidence="2">Kinetochore</location>
    </subcellularLocation>
    <subcellularLocation>
        <location evidence="1">Nucleus</location>
    </subcellularLocation>
</comment>
<dbReference type="PROSITE" id="PS51489">
    <property type="entry name" value="BUB1_N"/>
    <property type="match status" value="1"/>
</dbReference>
<keyword evidence="7" id="KW-0137">Centromere</keyword>
<dbReference type="Pfam" id="PF08311">
    <property type="entry name" value="Mad3_BUB1_I"/>
    <property type="match status" value="1"/>
</dbReference>
<dbReference type="GO" id="GO:0005634">
    <property type="term" value="C:nucleus"/>
    <property type="evidence" value="ECO:0007669"/>
    <property type="project" value="UniProtKB-SubCell"/>
</dbReference>
<evidence type="ECO:0000256" key="1">
    <source>
        <dbReference type="ARBA" id="ARBA00004123"/>
    </source>
</evidence>
<dbReference type="Proteomes" id="UP000813463">
    <property type="component" value="Chromosome 5"/>
</dbReference>
<dbReference type="GO" id="GO:0004672">
    <property type="term" value="F:protein kinase activity"/>
    <property type="evidence" value="ECO:0000318"/>
    <property type="project" value="GO_Central"/>
</dbReference>
<dbReference type="InterPro" id="IPR015661">
    <property type="entry name" value="Bub1/Mad3"/>
</dbReference>
<dbReference type="PANTHER" id="PTHR14030:SF19">
    <property type="entry name" value="MITOTIC SPINDLE CHECKPOINT PROTEIN BUBR1"/>
    <property type="match status" value="1"/>
</dbReference>
<dbReference type="KEGG" id="soe:110778617"/>
<sequence>MATEGHETMDPESQFLMEMRLKSKRPHESEDNDDDNDNDDFEWDNYKENVRPLKRGRNIKILNESLKSHSNISLKHSLLLNRRKLIAEIDEYEGDDPLLPWLQCIKWVQEAFPSAGDSSGLLVIYEQCVRTFWHDDRYRHDLRYLSVWLEYAENCADAEVIYRFLDANNIGQSHSSYYISYALYMESKHKIKTANEVFNRGLSINAQPHVKLEAAYRKFLCRSVGRSKTSADEDVTEDNLSNRSFGTVLFNGENRRIGASDIGRKSNKGNRGEGIPISVYKEAAVENSSSYRVDLSKVGSKQWDSLATHKDRNKENKAIPAKWTSFKVLQRPGSRLARVASPAIEVFVDEECSELQQPGDSQNISRSLLKDRDEDNIKRETELLKENPLRNFPANSFPR</sequence>
<keyword evidence="6" id="KW-0131">Cell cycle</keyword>
<gene>
    <name evidence="11" type="primary">LOC110778617</name>
</gene>
<evidence type="ECO:0000256" key="7">
    <source>
        <dbReference type="ARBA" id="ARBA00023328"/>
    </source>
</evidence>
<keyword evidence="10" id="KW-1185">Reference proteome</keyword>
<keyword evidence="5" id="KW-0539">Nucleus</keyword>
<dbReference type="InterPro" id="IPR013212">
    <property type="entry name" value="Mad3/Bub1_I"/>
</dbReference>
<dbReference type="OrthoDB" id="248495at2759"/>
<feature type="compositionally biased region" description="Polar residues" evidence="8">
    <location>
        <begin position="355"/>
        <end position="366"/>
    </location>
</feature>
<reference evidence="11" key="2">
    <citation type="submission" date="2025-08" db="UniProtKB">
        <authorList>
            <consortium name="RefSeq"/>
        </authorList>
    </citation>
    <scope>IDENTIFICATION</scope>
    <source>
        <tissue evidence="11">Leaf</tissue>
    </source>
</reference>
<protein>
    <submittedName>
        <fullName evidence="11">Mitotic spindle checkpoint protein BUBR1</fullName>
    </submittedName>
</protein>
<reference evidence="10" key="1">
    <citation type="journal article" date="2021" name="Nat. Commun.">
        <title>Genomic analyses provide insights into spinach domestication and the genetic basis of agronomic traits.</title>
        <authorList>
            <person name="Cai X."/>
            <person name="Sun X."/>
            <person name="Xu C."/>
            <person name="Sun H."/>
            <person name="Wang X."/>
            <person name="Ge C."/>
            <person name="Zhang Z."/>
            <person name="Wang Q."/>
            <person name="Fei Z."/>
            <person name="Jiao C."/>
            <person name="Wang Q."/>
        </authorList>
    </citation>
    <scope>NUCLEOTIDE SEQUENCE [LARGE SCALE GENOMIC DNA]</scope>
    <source>
        <strain evidence="10">cv. Varoflay</strain>
    </source>
</reference>
<evidence type="ECO:0000256" key="3">
    <source>
        <dbReference type="ARBA" id="ARBA00022454"/>
    </source>
</evidence>
<evidence type="ECO:0000256" key="4">
    <source>
        <dbReference type="ARBA" id="ARBA00022838"/>
    </source>
</evidence>
<dbReference type="SMART" id="SM00777">
    <property type="entry name" value="Mad3_BUB1_I"/>
    <property type="match status" value="1"/>
</dbReference>
<dbReference type="GeneID" id="110778617"/>
<evidence type="ECO:0000256" key="6">
    <source>
        <dbReference type="ARBA" id="ARBA00023306"/>
    </source>
</evidence>
<feature type="region of interest" description="Disordered" evidence="8">
    <location>
        <begin position="1"/>
        <end position="43"/>
    </location>
</feature>
<dbReference type="GO" id="GO:0007094">
    <property type="term" value="P:mitotic spindle assembly checkpoint signaling"/>
    <property type="evidence" value="ECO:0000318"/>
    <property type="project" value="GO_Central"/>
</dbReference>